<evidence type="ECO:0000313" key="3">
    <source>
        <dbReference type="Proteomes" id="UP000254848"/>
    </source>
</evidence>
<feature type="transmembrane region" description="Helical" evidence="1">
    <location>
        <begin position="18"/>
        <end position="42"/>
    </location>
</feature>
<organism evidence="2 3">
    <name type="scientific">Enterobacillus tribolii</name>
    <dbReference type="NCBI Taxonomy" id="1487935"/>
    <lineage>
        <taxon>Bacteria</taxon>
        <taxon>Pseudomonadati</taxon>
        <taxon>Pseudomonadota</taxon>
        <taxon>Gammaproteobacteria</taxon>
        <taxon>Enterobacterales</taxon>
        <taxon>Hafniaceae</taxon>
        <taxon>Enterobacillus</taxon>
    </lineage>
</organism>
<evidence type="ECO:0000256" key="1">
    <source>
        <dbReference type="SAM" id="Phobius"/>
    </source>
</evidence>
<dbReference type="Proteomes" id="UP000254848">
    <property type="component" value="Unassembled WGS sequence"/>
</dbReference>
<protein>
    <submittedName>
        <fullName evidence="2">Uncharacterized protein</fullName>
    </submittedName>
</protein>
<dbReference type="AlphaFoldDB" id="A0A370R5T2"/>
<keyword evidence="1" id="KW-0472">Membrane</keyword>
<dbReference type="EMBL" id="QRAP01000001">
    <property type="protein sequence ID" value="RDK97475.1"/>
    <property type="molecule type" value="Genomic_DNA"/>
</dbReference>
<comment type="caution">
    <text evidence="2">The sequence shown here is derived from an EMBL/GenBank/DDBJ whole genome shotgun (WGS) entry which is preliminary data.</text>
</comment>
<dbReference type="OrthoDB" id="6485698at2"/>
<keyword evidence="1" id="KW-0812">Transmembrane</keyword>
<proteinExistence type="predicted"/>
<accession>A0A370R5T2</accession>
<keyword evidence="1" id="KW-1133">Transmembrane helix</keyword>
<name>A0A370R5T2_9GAMM</name>
<reference evidence="2 3" key="1">
    <citation type="submission" date="2018-07" db="EMBL/GenBank/DDBJ databases">
        <title>Genomic Encyclopedia of Type Strains, Phase IV (KMG-IV): sequencing the most valuable type-strain genomes for metagenomic binning, comparative biology and taxonomic classification.</title>
        <authorList>
            <person name="Goeker M."/>
        </authorList>
    </citation>
    <scope>NUCLEOTIDE SEQUENCE [LARGE SCALE GENOMIC DNA]</scope>
    <source>
        <strain evidence="2 3">DSM 103736</strain>
    </source>
</reference>
<dbReference type="RefSeq" id="WP_115457186.1">
    <property type="nucleotide sequence ID" value="NZ_QRAP01000001.1"/>
</dbReference>
<gene>
    <name evidence="2" type="ORF">C8D90_101925</name>
</gene>
<keyword evidence="3" id="KW-1185">Reference proteome</keyword>
<feature type="transmembrane region" description="Helical" evidence="1">
    <location>
        <begin position="48"/>
        <end position="68"/>
    </location>
</feature>
<feature type="transmembrane region" description="Helical" evidence="1">
    <location>
        <begin position="115"/>
        <end position="138"/>
    </location>
</feature>
<sequence>MASAENEKRLRRPVALRVLVIHLASWRYLAALTLPPLLFVAVSPTGPGSLALLAMALWVHYCCWRLWLDERLFRVLPEGSDDIAAFDAALRVLWGAKAGDAPRTLMQRWAGARRLLYRALAATLGLWGLWILVLWWSLV</sequence>
<evidence type="ECO:0000313" key="2">
    <source>
        <dbReference type="EMBL" id="RDK97475.1"/>
    </source>
</evidence>